<dbReference type="RefSeq" id="WP_239364748.1">
    <property type="nucleotide sequence ID" value="NZ_JAKREW010000008.1"/>
</dbReference>
<feature type="domain" description="PepSY" evidence="2">
    <location>
        <begin position="9"/>
        <end position="82"/>
    </location>
</feature>
<protein>
    <submittedName>
        <fullName evidence="3">PepSY domain-containing protein</fullName>
    </submittedName>
</protein>
<feature type="signal peptide" evidence="1">
    <location>
        <begin position="1"/>
        <end position="23"/>
    </location>
</feature>
<gene>
    <name evidence="3" type="ORF">L4923_10935</name>
</gene>
<accession>A0ABS9QDN4</accession>
<evidence type="ECO:0000313" key="3">
    <source>
        <dbReference type="EMBL" id="MCG7505525.1"/>
    </source>
</evidence>
<dbReference type="Pfam" id="PF13670">
    <property type="entry name" value="PepSY_2"/>
    <property type="match status" value="1"/>
</dbReference>
<organism evidence="3 4">
    <name type="scientific">Mesorhizobium retamae</name>
    <dbReference type="NCBI Taxonomy" id="2912854"/>
    <lineage>
        <taxon>Bacteria</taxon>
        <taxon>Pseudomonadati</taxon>
        <taxon>Pseudomonadota</taxon>
        <taxon>Alphaproteobacteria</taxon>
        <taxon>Hyphomicrobiales</taxon>
        <taxon>Phyllobacteriaceae</taxon>
        <taxon>Mesorhizobium</taxon>
    </lineage>
</organism>
<evidence type="ECO:0000256" key="1">
    <source>
        <dbReference type="SAM" id="SignalP"/>
    </source>
</evidence>
<comment type="caution">
    <text evidence="3">The sequence shown here is derived from an EMBL/GenBank/DDBJ whole genome shotgun (WGS) entry which is preliminary data.</text>
</comment>
<proteinExistence type="predicted"/>
<evidence type="ECO:0000313" key="4">
    <source>
        <dbReference type="Proteomes" id="UP001201701"/>
    </source>
</evidence>
<name>A0ABS9QDN4_9HYPH</name>
<evidence type="ECO:0000259" key="2">
    <source>
        <dbReference type="Pfam" id="PF13670"/>
    </source>
</evidence>
<sequence length="87" mass="9657">MRVITALSAVALIAVAVSANAQARDVPPPNAKKLSEIIATVEKRPDFSYIKDVEWDEKGYEVTYFTKDDAKVEIKYDPVTATPMNLQ</sequence>
<keyword evidence="4" id="KW-1185">Reference proteome</keyword>
<keyword evidence="1" id="KW-0732">Signal</keyword>
<reference evidence="3 4" key="1">
    <citation type="submission" date="2022-02" db="EMBL/GenBank/DDBJ databases">
        <title>Draft genome sequence of Mezorhizobium retamae strain IRAMC:0171 isolated from Retama raetam nodules.</title>
        <authorList>
            <person name="Bengaied R."/>
            <person name="Sbissi I."/>
            <person name="Huber K."/>
            <person name="Ghodbane F."/>
            <person name="Nouioui I."/>
            <person name="Tarhouni M."/>
            <person name="Gtari M."/>
        </authorList>
    </citation>
    <scope>NUCLEOTIDE SEQUENCE [LARGE SCALE GENOMIC DNA]</scope>
    <source>
        <strain evidence="3 4">IRAMC:0171</strain>
    </source>
</reference>
<dbReference type="InterPro" id="IPR025711">
    <property type="entry name" value="PepSY"/>
</dbReference>
<dbReference type="Proteomes" id="UP001201701">
    <property type="component" value="Unassembled WGS sequence"/>
</dbReference>
<feature type="chain" id="PRO_5045562819" evidence="1">
    <location>
        <begin position="24"/>
        <end position="87"/>
    </location>
</feature>
<dbReference type="EMBL" id="JAKREW010000008">
    <property type="protein sequence ID" value="MCG7505525.1"/>
    <property type="molecule type" value="Genomic_DNA"/>
</dbReference>